<organism evidence="2 3">
    <name type="scientific">Trichostrongylus colubriformis</name>
    <name type="common">Black scour worm</name>
    <dbReference type="NCBI Taxonomy" id="6319"/>
    <lineage>
        <taxon>Eukaryota</taxon>
        <taxon>Metazoa</taxon>
        <taxon>Ecdysozoa</taxon>
        <taxon>Nematoda</taxon>
        <taxon>Chromadorea</taxon>
        <taxon>Rhabditida</taxon>
        <taxon>Rhabditina</taxon>
        <taxon>Rhabditomorpha</taxon>
        <taxon>Strongyloidea</taxon>
        <taxon>Trichostrongylidae</taxon>
        <taxon>Trichostrongylus</taxon>
    </lineage>
</organism>
<proteinExistence type="predicted"/>
<accession>A0AAN8ENI1</accession>
<gene>
    <name evidence="2" type="ORF">GCK32_019903</name>
</gene>
<dbReference type="AlphaFoldDB" id="A0AAN8ENI1"/>
<dbReference type="Proteomes" id="UP001331761">
    <property type="component" value="Unassembled WGS sequence"/>
</dbReference>
<evidence type="ECO:0000313" key="3">
    <source>
        <dbReference type="Proteomes" id="UP001331761"/>
    </source>
</evidence>
<dbReference type="Gene3D" id="1.20.1070.10">
    <property type="entry name" value="Rhodopsin 7-helix transmembrane proteins"/>
    <property type="match status" value="1"/>
</dbReference>
<reference evidence="2 3" key="1">
    <citation type="submission" date="2019-10" db="EMBL/GenBank/DDBJ databases">
        <title>Assembly and Annotation for the nematode Trichostrongylus colubriformis.</title>
        <authorList>
            <person name="Martin J."/>
        </authorList>
    </citation>
    <scope>NUCLEOTIDE SEQUENCE [LARGE SCALE GENOMIC DNA]</scope>
    <source>
        <strain evidence="2">G859</strain>
        <tissue evidence="2">Whole worm</tissue>
    </source>
</reference>
<feature type="transmembrane region" description="Helical" evidence="1">
    <location>
        <begin position="16"/>
        <end position="37"/>
    </location>
</feature>
<evidence type="ECO:0000256" key="1">
    <source>
        <dbReference type="SAM" id="Phobius"/>
    </source>
</evidence>
<comment type="caution">
    <text evidence="2">The sequence shown here is derived from an EMBL/GenBank/DDBJ whole genome shotgun (WGS) entry which is preliminary data.</text>
</comment>
<keyword evidence="1" id="KW-0472">Membrane</keyword>
<keyword evidence="1" id="KW-1133">Transmembrane helix</keyword>
<protein>
    <submittedName>
        <fullName evidence="2">Uncharacterized protein</fullName>
    </submittedName>
</protein>
<name>A0AAN8ENI1_TRICO</name>
<dbReference type="EMBL" id="WIXE01025003">
    <property type="protein sequence ID" value="KAK5965096.1"/>
    <property type="molecule type" value="Genomic_DNA"/>
</dbReference>
<keyword evidence="1" id="KW-0812">Transmembrane</keyword>
<evidence type="ECO:0000313" key="2">
    <source>
        <dbReference type="EMBL" id="KAK5965096.1"/>
    </source>
</evidence>
<keyword evidence="3" id="KW-1185">Reference proteome</keyword>
<sequence length="100" mass="11223">MAELMVDKLSTSFMCILYIVIGFIAVLCNILNLTIWLSNRELRRKYIYLIALDASELVNAISYILVGSGRGLALMGGYLKSPITIRQCFYEVITHSSLIS</sequence>